<evidence type="ECO:0000256" key="4">
    <source>
        <dbReference type="ARBA" id="ARBA00023239"/>
    </source>
</evidence>
<accession>A0A1Z5HRJ9</accession>
<evidence type="ECO:0000256" key="1">
    <source>
        <dbReference type="ARBA" id="ARBA00004761"/>
    </source>
</evidence>
<evidence type="ECO:0000256" key="5">
    <source>
        <dbReference type="ARBA" id="ARBA00023277"/>
    </source>
</evidence>
<evidence type="ECO:0000313" key="6">
    <source>
        <dbReference type="EMBL" id="GAW91951.1"/>
    </source>
</evidence>
<dbReference type="OrthoDB" id="9802667at2"/>
<dbReference type="Pfam" id="PF01081">
    <property type="entry name" value="Aldolase"/>
    <property type="match status" value="1"/>
</dbReference>
<protein>
    <submittedName>
        <fullName evidence="6">2-dehydro-3-deoxyphosphogluconate aldolase</fullName>
    </submittedName>
</protein>
<dbReference type="RefSeq" id="WP_088553396.1">
    <property type="nucleotide sequence ID" value="NZ_BDGJ01000042.1"/>
</dbReference>
<dbReference type="SUPFAM" id="SSF51569">
    <property type="entry name" value="Aldolase"/>
    <property type="match status" value="1"/>
</dbReference>
<organism evidence="6 7">
    <name type="scientific">Calderihabitans maritimus</name>
    <dbReference type="NCBI Taxonomy" id="1246530"/>
    <lineage>
        <taxon>Bacteria</taxon>
        <taxon>Bacillati</taxon>
        <taxon>Bacillota</taxon>
        <taxon>Clostridia</taxon>
        <taxon>Neomoorellales</taxon>
        <taxon>Calderihabitantaceae</taxon>
        <taxon>Calderihabitans</taxon>
    </lineage>
</organism>
<comment type="subunit">
    <text evidence="3">Homotrimer.</text>
</comment>
<dbReference type="EMBL" id="BDGJ01000042">
    <property type="protein sequence ID" value="GAW91951.1"/>
    <property type="molecule type" value="Genomic_DNA"/>
</dbReference>
<dbReference type="PANTHER" id="PTHR30246">
    <property type="entry name" value="2-KETO-3-DEOXY-6-PHOSPHOGLUCONATE ALDOLASE"/>
    <property type="match status" value="1"/>
</dbReference>
<comment type="caution">
    <text evidence="6">The sequence shown here is derived from an EMBL/GenBank/DDBJ whole genome shotgun (WGS) entry which is preliminary data.</text>
</comment>
<evidence type="ECO:0000256" key="2">
    <source>
        <dbReference type="ARBA" id="ARBA00006906"/>
    </source>
</evidence>
<comment type="similarity">
    <text evidence="2">Belongs to the KHG/KDPG aldolase family.</text>
</comment>
<gene>
    <name evidence="6" type="ORF">KKC1_11110</name>
</gene>
<keyword evidence="5" id="KW-0119">Carbohydrate metabolism</keyword>
<keyword evidence="4" id="KW-0456">Lyase</keyword>
<dbReference type="NCBIfam" id="NF005119">
    <property type="entry name" value="PRK06552.1"/>
    <property type="match status" value="1"/>
</dbReference>
<dbReference type="NCBIfam" id="TIGR01182">
    <property type="entry name" value="eda"/>
    <property type="match status" value="1"/>
</dbReference>
<keyword evidence="7" id="KW-1185">Reference proteome</keyword>
<dbReference type="Proteomes" id="UP000197032">
    <property type="component" value="Unassembled WGS sequence"/>
</dbReference>
<name>A0A1Z5HRJ9_9FIRM</name>
<dbReference type="CDD" id="cd00452">
    <property type="entry name" value="KDPG_aldolase"/>
    <property type="match status" value="1"/>
</dbReference>
<dbReference type="Gene3D" id="3.20.20.70">
    <property type="entry name" value="Aldolase class I"/>
    <property type="match status" value="1"/>
</dbReference>
<dbReference type="PANTHER" id="PTHR30246:SF1">
    <property type="entry name" value="2-DEHYDRO-3-DEOXY-6-PHOSPHOGALACTONATE ALDOLASE-RELATED"/>
    <property type="match status" value="1"/>
</dbReference>
<dbReference type="InterPro" id="IPR031338">
    <property type="entry name" value="KDPG/KHG_AS_2"/>
</dbReference>
<reference evidence="7" key="1">
    <citation type="journal article" date="2017" name="Appl. Environ. Microbiol.">
        <title>Genomic analysis of Calderihabitans maritimus KKC1, a thermophilic hydrogenogenic carboxydotrophic bacterium isolated from marine sediment.</title>
        <authorList>
            <person name="Omae K."/>
            <person name="Yoneda Y."/>
            <person name="Fukuyama Y."/>
            <person name="Yoshida T."/>
            <person name="Sako Y."/>
        </authorList>
    </citation>
    <scope>NUCLEOTIDE SEQUENCE [LARGE SCALE GENOMIC DNA]</scope>
    <source>
        <strain evidence="7">KKC1</strain>
    </source>
</reference>
<evidence type="ECO:0000313" key="7">
    <source>
        <dbReference type="Proteomes" id="UP000197032"/>
    </source>
</evidence>
<dbReference type="InterPro" id="IPR000887">
    <property type="entry name" value="Aldlse_KDPG_KHG"/>
</dbReference>
<sequence length="214" mass="22559">MEKFRSLNTILETGIISVIRADNVERAVELAKAVAEGGIKAIEVAFTVPQAHQALEKLSNIFAGSGLLLGAGTVLDAETARIAILSGAEFIVCPHTNVEVIKVCNRYQKVVLPGAMTVTEVVNAMEAGGDMIKLFPSSVFGPKVISAIRGPLPHAPLVPTGGITLDNVKEWIKAGAVAVGVGGELTKVGQNGDYKKVTETAWAFVTKIKEAREN</sequence>
<evidence type="ECO:0000256" key="3">
    <source>
        <dbReference type="ARBA" id="ARBA00011233"/>
    </source>
</evidence>
<dbReference type="InterPro" id="IPR013785">
    <property type="entry name" value="Aldolase_TIM"/>
</dbReference>
<comment type="pathway">
    <text evidence="1">Carbohydrate acid metabolism.</text>
</comment>
<dbReference type="PROSITE" id="PS00160">
    <property type="entry name" value="ALDOLASE_KDPG_KHG_2"/>
    <property type="match status" value="1"/>
</dbReference>
<dbReference type="GO" id="GO:0016829">
    <property type="term" value="F:lyase activity"/>
    <property type="evidence" value="ECO:0007669"/>
    <property type="project" value="UniProtKB-KW"/>
</dbReference>
<proteinExistence type="inferred from homology"/>
<dbReference type="AlphaFoldDB" id="A0A1Z5HRJ9"/>